<sequence>MYNYQKLVRVSSGFILLIFIVYILILFYLYTQDKNEPSLYIGIVLTLFFGQPMKSMYEFLFDNFVNFEEDVPKNFLRLKRTMKYFIDLISMALMTLVLLLFSYNHLIVIAILVFMVGFCSLNYWSHKI</sequence>
<accession>A0A8B2ZHK6</accession>
<comment type="caution">
    <text evidence="2">The sequence shown here is derived from an EMBL/GenBank/DDBJ whole genome shotgun (WGS) entry which is preliminary data.</text>
</comment>
<feature type="transmembrane region" description="Helical" evidence="1">
    <location>
        <begin position="37"/>
        <end position="53"/>
    </location>
</feature>
<gene>
    <name evidence="2" type="ORF">DXC19_12330</name>
</gene>
<feature type="transmembrane region" description="Helical" evidence="1">
    <location>
        <begin position="12"/>
        <end position="31"/>
    </location>
</feature>
<dbReference type="AlphaFoldDB" id="A0A8B2ZHK6"/>
<feature type="transmembrane region" description="Helical" evidence="1">
    <location>
        <begin position="107"/>
        <end position="124"/>
    </location>
</feature>
<keyword evidence="1" id="KW-1133">Transmembrane helix</keyword>
<dbReference type="EMBL" id="QSTD01000012">
    <property type="protein sequence ID" value="RGM27568.1"/>
    <property type="molecule type" value="Genomic_DNA"/>
</dbReference>
<keyword evidence="1" id="KW-0812">Transmembrane</keyword>
<evidence type="ECO:0000256" key="1">
    <source>
        <dbReference type="SAM" id="Phobius"/>
    </source>
</evidence>
<name>A0A8B2ZHK6_STAWA</name>
<dbReference type="Proteomes" id="UP000261016">
    <property type="component" value="Unassembled WGS sequence"/>
</dbReference>
<organism evidence="2 3">
    <name type="scientific">Staphylococcus warneri</name>
    <dbReference type="NCBI Taxonomy" id="1292"/>
    <lineage>
        <taxon>Bacteria</taxon>
        <taxon>Bacillati</taxon>
        <taxon>Bacillota</taxon>
        <taxon>Bacilli</taxon>
        <taxon>Bacillales</taxon>
        <taxon>Staphylococcaceae</taxon>
        <taxon>Staphylococcus</taxon>
    </lineage>
</organism>
<keyword evidence="1" id="KW-0472">Membrane</keyword>
<proteinExistence type="predicted"/>
<evidence type="ECO:0000313" key="2">
    <source>
        <dbReference type="EMBL" id="RGM27568.1"/>
    </source>
</evidence>
<protein>
    <submittedName>
        <fullName evidence="2">Uncharacterized protein</fullName>
    </submittedName>
</protein>
<dbReference type="RefSeq" id="WP_095325078.1">
    <property type="nucleotide sequence ID" value="NZ_CABMFV010000012.1"/>
</dbReference>
<feature type="transmembrane region" description="Helical" evidence="1">
    <location>
        <begin position="84"/>
        <end position="101"/>
    </location>
</feature>
<reference evidence="2 3" key="1">
    <citation type="submission" date="2018-08" db="EMBL/GenBank/DDBJ databases">
        <title>A genome reference for cultivated species of the human gut microbiota.</title>
        <authorList>
            <person name="Zou Y."/>
            <person name="Xue W."/>
            <person name="Luo G."/>
        </authorList>
    </citation>
    <scope>NUCLEOTIDE SEQUENCE [LARGE SCALE GENOMIC DNA]</scope>
    <source>
        <strain evidence="2 3">OM08-17AT</strain>
    </source>
</reference>
<evidence type="ECO:0000313" key="3">
    <source>
        <dbReference type="Proteomes" id="UP000261016"/>
    </source>
</evidence>